<dbReference type="Pfam" id="PF13912">
    <property type="entry name" value="zf-C2H2_6"/>
    <property type="match status" value="2"/>
</dbReference>
<evidence type="ECO:0000256" key="7">
    <source>
        <dbReference type="PROSITE-ProRule" id="PRU00042"/>
    </source>
</evidence>
<dbReference type="PROSITE" id="PS50157">
    <property type="entry name" value="ZINC_FINGER_C2H2_2"/>
    <property type="match status" value="2"/>
</dbReference>
<keyword evidence="5" id="KW-0805">Transcription regulation</keyword>
<keyword evidence="2" id="KW-0677">Repeat</keyword>
<dbReference type="GO" id="GO:0008270">
    <property type="term" value="F:zinc ion binding"/>
    <property type="evidence" value="ECO:0007669"/>
    <property type="project" value="UniProtKB-KW"/>
</dbReference>
<dbReference type="EnsemblPlants" id="OBART01G39970.1">
    <property type="protein sequence ID" value="OBART01G39970.1"/>
    <property type="gene ID" value="OBART01G39970"/>
</dbReference>
<accession>A0A0D3EX81</accession>
<keyword evidence="3 7" id="KW-0863">Zinc-finger</keyword>
<keyword evidence="11" id="KW-1185">Reference proteome</keyword>
<evidence type="ECO:0000256" key="5">
    <source>
        <dbReference type="ARBA" id="ARBA00023015"/>
    </source>
</evidence>
<organism evidence="10">
    <name type="scientific">Oryza barthii</name>
    <dbReference type="NCBI Taxonomy" id="65489"/>
    <lineage>
        <taxon>Eukaryota</taxon>
        <taxon>Viridiplantae</taxon>
        <taxon>Streptophyta</taxon>
        <taxon>Embryophyta</taxon>
        <taxon>Tracheophyta</taxon>
        <taxon>Spermatophyta</taxon>
        <taxon>Magnoliopsida</taxon>
        <taxon>Liliopsida</taxon>
        <taxon>Poales</taxon>
        <taxon>Poaceae</taxon>
        <taxon>BOP clade</taxon>
        <taxon>Oryzoideae</taxon>
        <taxon>Oryzeae</taxon>
        <taxon>Oryzinae</taxon>
        <taxon>Oryza</taxon>
    </lineage>
</organism>
<sequence>MVEDQEKSSSSPPVPPPPEEEEMEEGEIHPGGGGGGGGGYYDSGSETEDDDDRLARRGGGGGGREPGEQAPPPRGHPRGDTGSAPAAFADAVVAGSEGTISDDHGDGIAGAAAAADAPVARVAFPCHVCSKEFGSRKAVHGHMRVHQADKDKEKEPSLHLALGWTSTGKRGANGNARAVTVAFAPMEQAVGDDDGDARAIVLAPAAQPQPQPMVVAEAANPPNQVADDNHRLPVPAAAPYVGAAAAPARRRARPKRNAGQGGPYRCSYPGCKGEYRTHQGLGGHVAGHINREKQAAAAAQGGSGGGLGGGARPEGNHPCKTCGKEFSTGVALGGHMRKHYDPKKKKKHAGLVLTLSVAPPTPAPAPSIAGAALPPAEVKADVDEHEAEQVPMAPVSPPAEARGNIVRIFGVDIEKPADEEEQEGGSDV</sequence>
<feature type="region of interest" description="Disordered" evidence="8">
    <location>
        <begin position="293"/>
        <end position="314"/>
    </location>
</feature>
<dbReference type="PROSITE" id="PS00028">
    <property type="entry name" value="ZINC_FINGER_C2H2_1"/>
    <property type="match status" value="3"/>
</dbReference>
<feature type="compositionally biased region" description="Gly residues" evidence="8">
    <location>
        <begin position="301"/>
        <end position="312"/>
    </location>
</feature>
<evidence type="ECO:0000256" key="3">
    <source>
        <dbReference type="ARBA" id="ARBA00022771"/>
    </source>
</evidence>
<feature type="region of interest" description="Disordered" evidence="8">
    <location>
        <begin position="1"/>
        <end position="87"/>
    </location>
</feature>
<feature type="region of interest" description="Disordered" evidence="8">
    <location>
        <begin position="378"/>
        <end position="398"/>
    </location>
</feature>
<keyword evidence="4" id="KW-0862">Zinc</keyword>
<dbReference type="AlphaFoldDB" id="A0A0D3EX81"/>
<dbReference type="SUPFAM" id="SSF57667">
    <property type="entry name" value="beta-beta-alpha zinc fingers"/>
    <property type="match status" value="1"/>
</dbReference>
<evidence type="ECO:0000313" key="11">
    <source>
        <dbReference type="Proteomes" id="UP000026960"/>
    </source>
</evidence>
<evidence type="ECO:0000256" key="2">
    <source>
        <dbReference type="ARBA" id="ARBA00022737"/>
    </source>
</evidence>
<feature type="domain" description="C2H2-type" evidence="9">
    <location>
        <begin position="317"/>
        <end position="344"/>
    </location>
</feature>
<keyword evidence="6" id="KW-0804">Transcription</keyword>
<dbReference type="GO" id="GO:0000976">
    <property type="term" value="F:transcription cis-regulatory region binding"/>
    <property type="evidence" value="ECO:0007669"/>
    <property type="project" value="TreeGrafter"/>
</dbReference>
<feature type="region of interest" description="Disordered" evidence="8">
    <location>
        <begin position="243"/>
        <end position="263"/>
    </location>
</feature>
<dbReference type="STRING" id="65489.A0A0D3EX81"/>
<evidence type="ECO:0000259" key="9">
    <source>
        <dbReference type="PROSITE" id="PS50157"/>
    </source>
</evidence>
<evidence type="ECO:0000256" key="8">
    <source>
        <dbReference type="SAM" id="MobiDB-lite"/>
    </source>
</evidence>
<dbReference type="InterPro" id="IPR044653">
    <property type="entry name" value="AZF1/2/3-like"/>
</dbReference>
<evidence type="ECO:0000256" key="1">
    <source>
        <dbReference type="ARBA" id="ARBA00022723"/>
    </source>
</evidence>
<reference evidence="10" key="2">
    <citation type="submission" date="2015-03" db="UniProtKB">
        <authorList>
            <consortium name="EnsemblPlants"/>
        </authorList>
    </citation>
    <scope>IDENTIFICATION</scope>
</reference>
<dbReference type="PANTHER" id="PTHR45988">
    <property type="entry name" value="C2H2 TYPE ZINC FINGER TRANSCRIPTION FACTOR FAMILY-RELATED"/>
    <property type="match status" value="1"/>
</dbReference>
<dbReference type="GO" id="GO:0005634">
    <property type="term" value="C:nucleus"/>
    <property type="evidence" value="ECO:0007669"/>
    <property type="project" value="TreeGrafter"/>
</dbReference>
<proteinExistence type="predicted"/>
<dbReference type="PANTHER" id="PTHR45988:SF91">
    <property type="entry name" value="ZINC FINGER PROTEIN 1"/>
    <property type="match status" value="1"/>
</dbReference>
<protein>
    <recommendedName>
        <fullName evidence="9">C2H2-type domain-containing protein</fullName>
    </recommendedName>
</protein>
<evidence type="ECO:0000256" key="6">
    <source>
        <dbReference type="ARBA" id="ARBA00023163"/>
    </source>
</evidence>
<dbReference type="InterPro" id="IPR036236">
    <property type="entry name" value="Znf_C2H2_sf"/>
</dbReference>
<dbReference type="InterPro" id="IPR013087">
    <property type="entry name" value="Znf_C2H2_type"/>
</dbReference>
<dbReference type="Gramene" id="OBART01G39970.1">
    <property type="protein sequence ID" value="OBART01G39970.1"/>
    <property type="gene ID" value="OBART01G39970"/>
</dbReference>
<keyword evidence="1" id="KW-0479">Metal-binding</keyword>
<dbReference type="HOGENOM" id="CLU_051578_1_0_1"/>
<dbReference type="SMART" id="SM00355">
    <property type="entry name" value="ZnF_C2H2"/>
    <property type="match status" value="3"/>
</dbReference>
<evidence type="ECO:0000256" key="4">
    <source>
        <dbReference type="ARBA" id="ARBA00022833"/>
    </source>
</evidence>
<reference evidence="10" key="1">
    <citation type="journal article" date="2009" name="Rice">
        <title>De Novo Next Generation Sequencing of Plant Genomes.</title>
        <authorList>
            <person name="Rounsley S."/>
            <person name="Marri P.R."/>
            <person name="Yu Y."/>
            <person name="He R."/>
            <person name="Sisneros N."/>
            <person name="Goicoechea J.L."/>
            <person name="Lee S.J."/>
            <person name="Angelova A."/>
            <person name="Kudrna D."/>
            <person name="Luo M."/>
            <person name="Affourtit J."/>
            <person name="Desany B."/>
            <person name="Knight J."/>
            <person name="Niazi F."/>
            <person name="Egholm M."/>
            <person name="Wing R.A."/>
        </authorList>
    </citation>
    <scope>NUCLEOTIDE SEQUENCE [LARGE SCALE GENOMIC DNA]</scope>
    <source>
        <strain evidence="10">cv. IRGC 105608</strain>
    </source>
</reference>
<dbReference type="GO" id="GO:0003700">
    <property type="term" value="F:DNA-binding transcription factor activity"/>
    <property type="evidence" value="ECO:0007669"/>
    <property type="project" value="InterPro"/>
</dbReference>
<feature type="compositionally biased region" description="Gly residues" evidence="8">
    <location>
        <begin position="29"/>
        <end position="41"/>
    </location>
</feature>
<dbReference type="Proteomes" id="UP000026960">
    <property type="component" value="Chromosome 1"/>
</dbReference>
<feature type="domain" description="C2H2-type" evidence="9">
    <location>
        <begin position="124"/>
        <end position="151"/>
    </location>
</feature>
<dbReference type="eggNOG" id="KOG1721">
    <property type="taxonomic scope" value="Eukaryota"/>
</dbReference>
<name>A0A0D3EX81_9ORYZ</name>
<evidence type="ECO:0000313" key="10">
    <source>
        <dbReference type="EnsemblPlants" id="OBART01G39970.1"/>
    </source>
</evidence>
<dbReference type="Gene3D" id="3.30.160.60">
    <property type="entry name" value="Classic Zinc Finger"/>
    <property type="match status" value="1"/>
</dbReference>
<dbReference type="PaxDb" id="65489-OBART01G39970.1"/>